<sequence>MDSQEADWNVLVLTCQHKDSVCAFQRELEIRQRRGVLPSGALLLTVEDPQAHVGSGGATLNALLVAAEHLSAKAGYTVISLDVLQGARLLILHMGRDFLFDDCGRGFTLLPVEDPGQPVEALTCNLDSLLDTLKYQLCPGSPPGVWICSTDMVLTVPTKPSVDWNMFSGALVVSVPGTPDYAKNHGVYLTNKEGLVRDIVYCGSEERIQQCILADQNVPLVSGIVFLSSDTAERFLSTHVSPPLDGCTYLGLDSGAEPLEVSLFLDVLLAMAHDVNKEDFLRGAPTLSNTPRHPDRIRGARALLWKELHDLPLRMVYIEDGYYEYMTLSPRDHIRNLTKAASGKNPCSKMAHSFATHPLLVEDGSSVVNSRLNGEIFVSSGSVIQNCDLEGPLFVGSGCLLTGIDQIAASELKGHRLNDVILQAHHIRVQQLSVTVYSLLGTDDKLQCSYDGRSGTYLGLPWEKFFHKTAICENDLWGLGTHAREHSLLSAPLFPVLHPSEPLGVRDVLWFLGAKKGSEDAESQLQRWRNSWRMSWQELRQYRDQEKALQNRRQTFFRQAEAKLQKALLNREERSLLPIIRAAVQEGSHKLLLNTLDHVASVAEDPGIAARALACVADLLGCMAGGEGGLRSGPAGNKAWSSGYQLLEKGDIAKGVKQLALEREKWLGRPALLLRAARHYEGAEQILIRRAVMSSCQFVSISQKELPVVGQWVSAECPARIDMSGGWSDTPPITYEHGGAVVNVAVLVDGQRPIGARARRIQQLELRLCSDSGPPGTELHTQLTCQNLSDLQDYCQPHAPGALLKAAFICSETLNLNSQETLQEQLYKTYGGGFELHTWSQLPHGSGLGTSSILAGAVMAVLYRASGRSADAESLIHAVLHLEQVLTTGGGWQDQVGGLIPGVKMGFSAPELPLRVQVEHIALPEGFLQILNLHILLVYTGKTRLARNLLQDVLRNWYARLPDIIRNADELVNNAKQCATAFRTGDLPLLGQCLTRYWQQKKFMAPGCEPLAVRRIMDVLDPYVYGQSLAGAGGGGFLYILTKEPGQRDVLQKLLESTRGLERCSVHTVQVDTENFTVHLDTLESP</sequence>
<dbReference type="GO" id="GO:0050201">
    <property type="term" value="F:fucokinase activity"/>
    <property type="evidence" value="ECO:0000318"/>
    <property type="project" value="GO_Central"/>
</dbReference>
<dbReference type="GeneTree" id="ENSGT00390000002251"/>
<evidence type="ECO:0000259" key="11">
    <source>
        <dbReference type="Pfam" id="PF07959"/>
    </source>
</evidence>
<keyword evidence="2" id="KW-0547">Nucleotide-binding</keyword>
<feature type="domain" description="GDP-fucose pyrophosphorylase" evidence="11">
    <location>
        <begin position="82"/>
        <end position="499"/>
    </location>
</feature>
<dbReference type="RefSeq" id="XP_004914105.2">
    <property type="nucleotide sequence ID" value="XM_004914048.4"/>
</dbReference>
<accession>A0A6I8QLM6</accession>
<reference evidence="13" key="2">
    <citation type="submission" date="2020-05" db="UniProtKB">
        <authorList>
            <consortium name="Ensembl"/>
        </authorList>
    </citation>
    <scope>IDENTIFICATION</scope>
</reference>
<evidence type="ECO:0000259" key="12">
    <source>
        <dbReference type="Pfam" id="PF08544"/>
    </source>
</evidence>
<dbReference type="InterPro" id="IPR012887">
    <property type="entry name" value="GDP_fucose_pyrophosphorylase"/>
</dbReference>
<reference evidence="13" key="1">
    <citation type="journal article" date="2010" name="Science">
        <title>The genome of the Western clawed frog Xenopus tropicalis.</title>
        <authorList>
            <person name="Hellsten U."/>
            <person name="Harland R.M."/>
            <person name="Gilchrist M.J."/>
            <person name="Hendrix D."/>
            <person name="Jurka J."/>
            <person name="Kapitonov V."/>
            <person name="Ovcharenko I."/>
            <person name="Putnam N.H."/>
            <person name="Shu S."/>
            <person name="Taher L."/>
            <person name="Blitz I.L."/>
            <person name="Blumberg B."/>
            <person name="Dichmann D.S."/>
            <person name="Dubchak I."/>
            <person name="Amaya E."/>
            <person name="Detter J.C."/>
            <person name="Fletcher R."/>
            <person name="Gerhard D.S."/>
            <person name="Goodstein D."/>
            <person name="Graves T."/>
            <person name="Grigoriev I.V."/>
            <person name="Grimwood J."/>
            <person name="Kawashima T."/>
            <person name="Lindquist E."/>
            <person name="Lucas S.M."/>
            <person name="Mead P.E."/>
            <person name="Mitros T."/>
            <person name="Ogino H."/>
            <person name="Ohta Y."/>
            <person name="Poliakov A.V."/>
            <person name="Pollet N."/>
            <person name="Robert J."/>
            <person name="Salamov A."/>
            <person name="Sater A.K."/>
            <person name="Schmutz J."/>
            <person name="Terry A."/>
            <person name="Vize P.D."/>
            <person name="Warren W.C."/>
            <person name="Wells D."/>
            <person name="Wills A."/>
            <person name="Wilson R.K."/>
            <person name="Zimmerman L.B."/>
            <person name="Zorn A.M."/>
            <person name="Grainger R."/>
            <person name="Grammer T."/>
            <person name="Khokha M.K."/>
            <person name="Richardson P.M."/>
            <person name="Rokhsar D.S."/>
        </authorList>
    </citation>
    <scope>NUCLEOTIDE SEQUENCE [LARGE SCALE GENOMIC DNA]</scope>
    <source>
        <strain evidence="13">Nigerian</strain>
    </source>
</reference>
<evidence type="ECO:0000313" key="20">
    <source>
        <dbReference type="RefSeq" id="XP_012817513.2"/>
    </source>
</evidence>
<protein>
    <recommendedName>
        <fullName evidence="9">L-fucose kinase</fullName>
        <ecNumber evidence="8">2.7.1.52</ecNumber>
    </recommendedName>
</protein>
<organism evidence="13">
    <name type="scientific">Xenopus tropicalis</name>
    <name type="common">Western clawed frog</name>
    <name type="synonym">Silurana tropicalis</name>
    <dbReference type="NCBI Taxonomy" id="8364"/>
    <lineage>
        <taxon>Eukaryota</taxon>
        <taxon>Metazoa</taxon>
        <taxon>Chordata</taxon>
        <taxon>Craniata</taxon>
        <taxon>Vertebrata</taxon>
        <taxon>Euteleostomi</taxon>
        <taxon>Amphibia</taxon>
        <taxon>Batrachia</taxon>
        <taxon>Anura</taxon>
        <taxon>Pipoidea</taxon>
        <taxon>Pipidae</taxon>
        <taxon>Xenopodinae</taxon>
        <taxon>Xenopus</taxon>
        <taxon>Silurana</taxon>
    </lineage>
</organism>
<dbReference type="AGR" id="Xenbase:XB-GENE-980320"/>
<evidence type="ECO:0000313" key="13">
    <source>
        <dbReference type="Ensembl" id="ENSXETP00000073890"/>
    </source>
</evidence>
<evidence type="ECO:0000256" key="8">
    <source>
        <dbReference type="ARBA" id="ARBA00066363"/>
    </source>
</evidence>
<evidence type="ECO:0000256" key="1">
    <source>
        <dbReference type="ARBA" id="ARBA00022679"/>
    </source>
</evidence>
<evidence type="ECO:0000256" key="9">
    <source>
        <dbReference type="ARBA" id="ARBA00071656"/>
    </source>
</evidence>
<evidence type="ECO:0000256" key="3">
    <source>
        <dbReference type="ARBA" id="ARBA00022777"/>
    </source>
</evidence>
<keyword evidence="1" id="KW-0808">Transferase</keyword>
<evidence type="ECO:0000259" key="10">
    <source>
        <dbReference type="Pfam" id="PF00288"/>
    </source>
</evidence>
<dbReference type="Reactome" id="R-XTR-6787639">
    <property type="pathway name" value="GDP-fucose biosynthesis"/>
</dbReference>
<dbReference type="SUPFAM" id="SSF54211">
    <property type="entry name" value="Ribosomal protein S5 domain 2-like"/>
    <property type="match status" value="1"/>
</dbReference>
<evidence type="ECO:0000313" key="18">
    <source>
        <dbReference type="RefSeq" id="XP_004914104.2"/>
    </source>
</evidence>
<dbReference type="EC" id="2.7.1.52" evidence="8"/>
<dbReference type="RefSeq" id="XP_004914103.2">
    <property type="nucleotide sequence ID" value="XM_004914046.4"/>
</dbReference>
<dbReference type="KEGG" id="xtr:100497304"/>
<comment type="function">
    <text evidence="7">Takes part in the salvage pathway for reutilization of fucose from the degradation of oligosaccharides.</text>
</comment>
<dbReference type="Pfam" id="PF07959">
    <property type="entry name" value="Fucose_pyrophosphorylase"/>
    <property type="match status" value="1"/>
</dbReference>
<dbReference type="PANTHER" id="PTHR32463">
    <property type="entry name" value="L-FUCOSE KINASE"/>
    <property type="match status" value="1"/>
</dbReference>
<dbReference type="FunFam" id="3.30.230.120:FF:000001">
    <property type="entry name" value="L-fucose kinase"/>
    <property type="match status" value="1"/>
</dbReference>
<dbReference type="GO" id="GO:0005524">
    <property type="term" value="F:ATP binding"/>
    <property type="evidence" value="ECO:0007669"/>
    <property type="project" value="UniProtKB-KW"/>
</dbReference>
<dbReference type="InterPro" id="IPR013750">
    <property type="entry name" value="GHMP_kinase_C_dom"/>
</dbReference>
<dbReference type="PANTHER" id="PTHR32463:SF0">
    <property type="entry name" value="L-FUCOSE KINASE"/>
    <property type="match status" value="1"/>
</dbReference>
<evidence type="ECO:0000256" key="2">
    <source>
        <dbReference type="ARBA" id="ARBA00022741"/>
    </source>
</evidence>
<dbReference type="RefSeq" id="XP_012817513.2">
    <property type="nucleotide sequence ID" value="XM_012962059.3"/>
</dbReference>
<dbReference type="Pfam" id="PF08544">
    <property type="entry name" value="GHMP_kinases_C"/>
    <property type="match status" value="1"/>
</dbReference>
<dbReference type="GeneID" id="100497304"/>
<dbReference type="Pfam" id="PF00288">
    <property type="entry name" value="GHMP_kinases_N"/>
    <property type="match status" value="1"/>
</dbReference>
<dbReference type="InterPro" id="IPR052203">
    <property type="entry name" value="GHMP_Kinase-Related"/>
</dbReference>
<evidence type="ECO:0000256" key="5">
    <source>
        <dbReference type="ARBA" id="ARBA00038121"/>
    </source>
</evidence>
<evidence type="ECO:0000313" key="17">
    <source>
        <dbReference type="RefSeq" id="XP_004914103.2"/>
    </source>
</evidence>
<feature type="domain" description="GHMP kinase N-terminal" evidence="10">
    <location>
        <begin position="825"/>
        <end position="896"/>
    </location>
</feature>
<evidence type="ECO:0000313" key="19">
    <source>
        <dbReference type="RefSeq" id="XP_004914105.2"/>
    </source>
</evidence>
<dbReference type="PRINTS" id="PR00959">
    <property type="entry name" value="MEVGALKINASE"/>
</dbReference>
<dbReference type="InterPro" id="IPR020568">
    <property type="entry name" value="Ribosomal_Su5_D2-typ_SF"/>
</dbReference>
<dbReference type="Bgee" id="ENSXETG00000040982">
    <property type="expression patterns" value="Expressed in 2-cell stage embryo and 12 other cell types or tissues"/>
</dbReference>
<dbReference type="InterPro" id="IPR006204">
    <property type="entry name" value="GHMP_kinase_N_dom"/>
</dbReference>
<keyword evidence="14" id="KW-1185">Reference proteome</keyword>
<dbReference type="SUPFAM" id="SSF55060">
    <property type="entry name" value="GHMP Kinase, C-terminal domain"/>
    <property type="match status" value="1"/>
</dbReference>
<gene>
    <name evidence="13 15 16 17 18 19 20 21" type="primary">fcsk</name>
</gene>
<dbReference type="RefSeq" id="XP_004914104.2">
    <property type="nucleotide sequence ID" value="XM_004914047.4"/>
</dbReference>
<comment type="similarity">
    <text evidence="5">Belongs to the GHMP kinase family.</text>
</comment>
<name>A0A6I8QLM6_XENTR</name>
<reference evidence="15 16" key="3">
    <citation type="submission" date="2025-04" db="UniProtKB">
        <authorList>
            <consortium name="RefSeq"/>
        </authorList>
    </citation>
    <scope>IDENTIFICATION</scope>
    <source>
        <strain evidence="15 16">Nigerian</strain>
        <tissue evidence="15 16">Liver and blood</tissue>
    </source>
</reference>
<evidence type="ECO:0000256" key="7">
    <source>
        <dbReference type="ARBA" id="ARBA00059365"/>
    </source>
</evidence>
<dbReference type="GO" id="GO:0042352">
    <property type="term" value="P:GDP-L-fucose salvage"/>
    <property type="evidence" value="ECO:0000318"/>
    <property type="project" value="GO_Central"/>
</dbReference>
<dbReference type="OrthoDB" id="271303at2759"/>
<dbReference type="CTD" id="197258"/>
<dbReference type="AlphaFoldDB" id="A0A6I8QLM6"/>
<dbReference type="RefSeq" id="XP_004914102.2">
    <property type="nucleotide sequence ID" value="XM_004914045.4"/>
</dbReference>
<keyword evidence="4" id="KW-0067">ATP-binding</keyword>
<dbReference type="InterPro" id="IPR036554">
    <property type="entry name" value="GHMP_kinase_C_sf"/>
</dbReference>
<keyword evidence="3 15" id="KW-0418">Kinase</keyword>
<dbReference type="Xenbase" id="XB-GENE-980320">
    <property type="gene designation" value="fcsk"/>
</dbReference>
<feature type="domain" description="GHMP kinase C-terminal" evidence="12">
    <location>
        <begin position="980"/>
        <end position="1049"/>
    </location>
</feature>
<dbReference type="Ensembl" id="ENSXETT00000101604">
    <property type="protein sequence ID" value="ENSXETP00000073890"/>
    <property type="gene ID" value="ENSXETG00000040982"/>
</dbReference>
<dbReference type="Gene3D" id="3.30.230.120">
    <property type="match status" value="1"/>
</dbReference>
<evidence type="ECO:0000313" key="21">
    <source>
        <dbReference type="Xenbase" id="XB-GENE-980320"/>
    </source>
</evidence>
<dbReference type="OMA" id="QRWREAW"/>
<dbReference type="Proteomes" id="UP000008143">
    <property type="component" value="Chromosome 4"/>
</dbReference>
<dbReference type="RefSeq" id="XP_002931734.3">
    <property type="nucleotide sequence ID" value="XM_002931688.5"/>
</dbReference>
<evidence type="ECO:0000256" key="6">
    <source>
        <dbReference type="ARBA" id="ARBA00052616"/>
    </source>
</evidence>
<proteinExistence type="inferred from homology"/>
<evidence type="ECO:0000313" key="14">
    <source>
        <dbReference type="Proteomes" id="UP000008143"/>
    </source>
</evidence>
<evidence type="ECO:0000313" key="15">
    <source>
        <dbReference type="RefSeq" id="XP_002931734.3"/>
    </source>
</evidence>
<evidence type="ECO:0000313" key="16">
    <source>
        <dbReference type="RefSeq" id="XP_004914102.2"/>
    </source>
</evidence>
<comment type="catalytic activity">
    <reaction evidence="6">
        <text>L-fucose + ATP = beta-L-fucose 1-phosphate + ADP + H(+)</text>
        <dbReference type="Rhea" id="RHEA:13241"/>
        <dbReference type="ChEBI" id="CHEBI:2181"/>
        <dbReference type="ChEBI" id="CHEBI:15378"/>
        <dbReference type="ChEBI" id="CHEBI:30616"/>
        <dbReference type="ChEBI" id="CHEBI:57268"/>
        <dbReference type="ChEBI" id="CHEBI:456216"/>
        <dbReference type="EC" id="2.7.1.52"/>
    </reaction>
</comment>
<evidence type="ECO:0000256" key="4">
    <source>
        <dbReference type="ARBA" id="ARBA00022840"/>
    </source>
</evidence>